<dbReference type="PROSITE" id="PS50994">
    <property type="entry name" value="INTEGRASE"/>
    <property type="match status" value="1"/>
</dbReference>
<dbReference type="InterPro" id="IPR001584">
    <property type="entry name" value="Integrase_cat-core"/>
</dbReference>
<evidence type="ECO:0000259" key="3">
    <source>
        <dbReference type="PROSITE" id="PS50994"/>
    </source>
</evidence>
<proteinExistence type="predicted"/>
<comment type="caution">
    <text evidence="4">The sequence shown here is derived from an EMBL/GenBank/DDBJ whole genome shotgun (WGS) entry which is preliminary data.</text>
</comment>
<dbReference type="Pfam" id="PF07727">
    <property type="entry name" value="RVT_2"/>
    <property type="match status" value="1"/>
</dbReference>
<name>A0A438DMS7_VITVI</name>
<evidence type="ECO:0000256" key="1">
    <source>
        <dbReference type="ARBA" id="ARBA00022723"/>
    </source>
</evidence>
<dbReference type="PANTHER" id="PTHR42648">
    <property type="entry name" value="TRANSPOSASE, PUTATIVE-RELATED"/>
    <property type="match status" value="1"/>
</dbReference>
<dbReference type="InterPro" id="IPR043502">
    <property type="entry name" value="DNA/RNA_pol_sf"/>
</dbReference>
<protein>
    <submittedName>
        <fullName evidence="4">Retrovirus-related Pol polyprotein from transposon TNT 1-94</fullName>
    </submittedName>
</protein>
<dbReference type="InterPro" id="IPR036397">
    <property type="entry name" value="RNaseH_sf"/>
</dbReference>
<dbReference type="SUPFAM" id="SSF56672">
    <property type="entry name" value="DNA/RNA polymerases"/>
    <property type="match status" value="1"/>
</dbReference>
<dbReference type="Pfam" id="PF14223">
    <property type="entry name" value="Retrotran_gag_2"/>
    <property type="match status" value="1"/>
</dbReference>
<dbReference type="InterPro" id="IPR039537">
    <property type="entry name" value="Retrotran_Ty1/copia-like"/>
</dbReference>
<feature type="domain" description="Integrase catalytic" evidence="3">
    <location>
        <begin position="398"/>
        <end position="592"/>
    </location>
</feature>
<dbReference type="GO" id="GO:0003676">
    <property type="term" value="F:nucleic acid binding"/>
    <property type="evidence" value="ECO:0007669"/>
    <property type="project" value="InterPro"/>
</dbReference>
<keyword evidence="1" id="KW-0479">Metal-binding</keyword>
<dbReference type="AlphaFoldDB" id="A0A438DMS7"/>
<dbReference type="Proteomes" id="UP000288805">
    <property type="component" value="Unassembled WGS sequence"/>
</dbReference>
<dbReference type="GO" id="GO:0046872">
    <property type="term" value="F:metal ion binding"/>
    <property type="evidence" value="ECO:0007669"/>
    <property type="project" value="UniProtKB-KW"/>
</dbReference>
<evidence type="ECO:0000313" key="4">
    <source>
        <dbReference type="EMBL" id="RVW36750.1"/>
    </source>
</evidence>
<dbReference type="InterPro" id="IPR012337">
    <property type="entry name" value="RNaseH-like_sf"/>
</dbReference>
<dbReference type="SUPFAM" id="SSF53098">
    <property type="entry name" value="Ribonuclease H-like"/>
    <property type="match status" value="1"/>
</dbReference>
<dbReference type="InterPro" id="IPR013103">
    <property type="entry name" value="RVT_2"/>
</dbReference>
<organism evidence="4 5">
    <name type="scientific">Vitis vinifera</name>
    <name type="common">Grape</name>
    <dbReference type="NCBI Taxonomy" id="29760"/>
    <lineage>
        <taxon>Eukaryota</taxon>
        <taxon>Viridiplantae</taxon>
        <taxon>Streptophyta</taxon>
        <taxon>Embryophyta</taxon>
        <taxon>Tracheophyta</taxon>
        <taxon>Spermatophyta</taxon>
        <taxon>Magnoliopsida</taxon>
        <taxon>eudicotyledons</taxon>
        <taxon>Gunneridae</taxon>
        <taxon>Pentapetalae</taxon>
        <taxon>rosids</taxon>
        <taxon>Vitales</taxon>
        <taxon>Vitaceae</taxon>
        <taxon>Viteae</taxon>
        <taxon>Vitis</taxon>
    </lineage>
</organism>
<gene>
    <name evidence="4" type="primary">POLX_3599</name>
    <name evidence="4" type="ORF">CK203_101558</name>
</gene>
<dbReference type="GO" id="GO:0016787">
    <property type="term" value="F:hydrolase activity"/>
    <property type="evidence" value="ECO:0007669"/>
    <property type="project" value="UniProtKB-KW"/>
</dbReference>
<evidence type="ECO:0000313" key="5">
    <source>
        <dbReference type="Proteomes" id="UP000288805"/>
    </source>
</evidence>
<dbReference type="GO" id="GO:0015074">
    <property type="term" value="P:DNA integration"/>
    <property type="evidence" value="ECO:0007669"/>
    <property type="project" value="InterPro"/>
</dbReference>
<dbReference type="EMBL" id="QGNW01001563">
    <property type="protein sequence ID" value="RVW36750.1"/>
    <property type="molecule type" value="Genomic_DNA"/>
</dbReference>
<evidence type="ECO:0000256" key="2">
    <source>
        <dbReference type="ARBA" id="ARBA00022801"/>
    </source>
</evidence>
<accession>A0A438DMS7</accession>
<sequence length="919" mass="104233">MPSLQRCVFLATPIGAMPVRSVVLASDRWSKKGAQQRHLQPMERCRRGVPFWRQSRGRKKGASPGSIGGAVCTHHLLLKAPVQAPLQAPLEEPFASVVSSLRLQSIVGAIRGAVCSVVPGAASAMLGTLQKRQFKRCLGATPVPTSLHSLAFGMTVFDGSNFSEWYERVQFSLGVLDLDLALITDKPPEATDDNTPKQVQQSKAWAKSNRLSLMSASNALIIKSLAGTLMAELTTMKYDGRKGIQQHILNMTEKAAKLKALGMSMDESFLVQFVLNSLPSQFAPFKIHYNTNSDQWNLNELTSKCIQEKVRLRQEGHNLALTVTHGVTKKKGKFRKLKKFPPKKSGPGEGSQSHDGKFTVSCYFCGKKGHVKKDHNKRKAWFEKRGINLSFVCYESNFAEVPSNTWWIDSGATTHVTNLMQGFLTTRKPKESEKLLYMGNHIKVEVVAIDDLSRYGYVYLMHEKSQAIDIFKMFITEVERQLDKKIKIVRSYQGGEYYGRYDESGQNPGPFAKFFEKRGIRAQYTMPGTPQQNGVAEMRNRTLMEMVRSMMSYSSVPISLWGEALKTAMYILNRVPTEARIYNPHEKKLDSRTISGYFIEIIAPHPVQQVEEHEQHNRDGSLPPENIAIENAVEPPQLAPLRRSQREKRLAITNDYVAYLQESDFDIGIREDPVSFSQAMESDDSSKWMEAMNEELKSMAHNSVWDLIKLPDSCKPVSCKWVFKTKRDAKGNIERFKAKLVAKGFTQKEGIDYRDTFSPVSKKDSLRIIMVLVAHFDLELHQMDVKTAFLNGNLDEDIYMEQLESDLGLLRETKEHLSKNFHMVDMGIAPILKGDKLSKMQCPRNNMEREQMKKIPYASAVGSLMYAQTCTRPDISFVVGMLRRYQSDPRFEHWKAAKKLKFNFKICLYAGKWDNIVEE</sequence>
<reference evidence="4 5" key="1">
    <citation type="journal article" date="2018" name="PLoS Genet.">
        <title>Population sequencing reveals clonal diversity and ancestral inbreeding in the grapevine cultivar Chardonnay.</title>
        <authorList>
            <person name="Roach M.J."/>
            <person name="Johnson D.L."/>
            <person name="Bohlmann J."/>
            <person name="van Vuuren H.J."/>
            <person name="Jones S.J."/>
            <person name="Pretorius I.S."/>
            <person name="Schmidt S.A."/>
            <person name="Borneman A.R."/>
        </authorList>
    </citation>
    <scope>NUCLEOTIDE SEQUENCE [LARGE SCALE GENOMIC DNA]</scope>
    <source>
        <strain evidence="5">cv. Chardonnay</strain>
        <tissue evidence="4">Leaf</tissue>
    </source>
</reference>
<keyword evidence="2" id="KW-0378">Hydrolase</keyword>
<dbReference type="PANTHER" id="PTHR42648:SF28">
    <property type="entry name" value="TRANSPOSON-ENCODED PROTEIN WITH RIBONUCLEASE H-LIKE AND RETROVIRUS ZINC FINGER-LIKE DOMAINS"/>
    <property type="match status" value="1"/>
</dbReference>
<dbReference type="Gene3D" id="3.30.420.10">
    <property type="entry name" value="Ribonuclease H-like superfamily/Ribonuclease H"/>
    <property type="match status" value="1"/>
</dbReference>